<dbReference type="EMBL" id="CAJNRD030001119">
    <property type="protein sequence ID" value="CAG5087362.1"/>
    <property type="molecule type" value="Genomic_DNA"/>
</dbReference>
<accession>A0A8J2MPF3</accession>
<keyword evidence="4" id="KW-0243">Dynein</keyword>
<keyword evidence="7" id="KW-1185">Reference proteome</keyword>
<dbReference type="AlphaFoldDB" id="A0A8J2MPF3"/>
<gene>
    <name evidence="6" type="ORF">HICCMSTLAB_LOCUS4494</name>
</gene>
<comment type="similarity">
    <text evidence="2">Belongs to the dynactin subunit 2 family.</text>
</comment>
<evidence type="ECO:0000313" key="7">
    <source>
        <dbReference type="Proteomes" id="UP000786811"/>
    </source>
</evidence>
<feature type="coiled-coil region" evidence="5">
    <location>
        <begin position="102"/>
        <end position="136"/>
    </location>
</feature>
<dbReference type="GO" id="GO:0005869">
    <property type="term" value="C:dynactin complex"/>
    <property type="evidence" value="ECO:0007669"/>
    <property type="project" value="InterPro"/>
</dbReference>
<dbReference type="PANTHER" id="PTHR15346">
    <property type="entry name" value="DYNACTIN SUBUNIT"/>
    <property type="match status" value="1"/>
</dbReference>
<name>A0A8J2MPF3_COTCN</name>
<dbReference type="GO" id="GO:0005737">
    <property type="term" value="C:cytoplasm"/>
    <property type="evidence" value="ECO:0007669"/>
    <property type="project" value="UniProtKB-SubCell"/>
</dbReference>
<reference evidence="6" key="1">
    <citation type="submission" date="2021-04" db="EMBL/GenBank/DDBJ databases">
        <authorList>
            <person name="Chebbi M.A.C M."/>
        </authorList>
    </citation>
    <scope>NUCLEOTIDE SEQUENCE</scope>
</reference>
<dbReference type="InterPro" id="IPR028133">
    <property type="entry name" value="Dynamitin"/>
</dbReference>
<dbReference type="GO" id="GO:0030286">
    <property type="term" value="C:dynein complex"/>
    <property type="evidence" value="ECO:0007669"/>
    <property type="project" value="UniProtKB-KW"/>
</dbReference>
<dbReference type="Proteomes" id="UP000786811">
    <property type="component" value="Unassembled WGS sequence"/>
</dbReference>
<evidence type="ECO:0000256" key="4">
    <source>
        <dbReference type="ARBA" id="ARBA00023017"/>
    </source>
</evidence>
<evidence type="ECO:0000256" key="2">
    <source>
        <dbReference type="ARBA" id="ARBA00006176"/>
    </source>
</evidence>
<comment type="subcellular location">
    <subcellularLocation>
        <location evidence="1">Cytoplasm</location>
    </subcellularLocation>
</comment>
<keyword evidence="5" id="KW-0175">Coiled coil</keyword>
<dbReference type="Pfam" id="PF04912">
    <property type="entry name" value="Dynamitin"/>
    <property type="match status" value="1"/>
</dbReference>
<proteinExistence type="inferred from homology"/>
<evidence type="ECO:0000256" key="5">
    <source>
        <dbReference type="SAM" id="Coils"/>
    </source>
</evidence>
<evidence type="ECO:0000256" key="1">
    <source>
        <dbReference type="ARBA" id="ARBA00004496"/>
    </source>
</evidence>
<dbReference type="OrthoDB" id="4977at2759"/>
<organism evidence="6 7">
    <name type="scientific">Cotesia congregata</name>
    <name type="common">Parasitoid wasp</name>
    <name type="synonym">Apanteles congregatus</name>
    <dbReference type="NCBI Taxonomy" id="51543"/>
    <lineage>
        <taxon>Eukaryota</taxon>
        <taxon>Metazoa</taxon>
        <taxon>Ecdysozoa</taxon>
        <taxon>Arthropoda</taxon>
        <taxon>Hexapoda</taxon>
        <taxon>Insecta</taxon>
        <taxon>Pterygota</taxon>
        <taxon>Neoptera</taxon>
        <taxon>Endopterygota</taxon>
        <taxon>Hymenoptera</taxon>
        <taxon>Apocrita</taxon>
        <taxon>Ichneumonoidea</taxon>
        <taxon>Braconidae</taxon>
        <taxon>Microgastrinae</taxon>
        <taxon>Cotesia</taxon>
    </lineage>
</organism>
<evidence type="ECO:0000256" key="3">
    <source>
        <dbReference type="ARBA" id="ARBA00022490"/>
    </source>
</evidence>
<dbReference type="GO" id="GO:0007017">
    <property type="term" value="P:microtubule-based process"/>
    <property type="evidence" value="ECO:0007669"/>
    <property type="project" value="InterPro"/>
</dbReference>
<evidence type="ECO:0000313" key="6">
    <source>
        <dbReference type="EMBL" id="CAG5087362.1"/>
    </source>
</evidence>
<comment type="caution">
    <text evidence="6">The sequence shown here is derived from an EMBL/GenBank/DDBJ whole genome shotgun (WGS) entry which is preliminary data.</text>
</comment>
<protein>
    <submittedName>
        <fullName evidence="6">Similar to DCTN2-p50: Dynactin subunit 2 (Aedes aegypti)</fullName>
    </submittedName>
</protein>
<keyword evidence="3" id="KW-0963">Cytoplasm</keyword>
<sequence>MADSKYADLPGIAYDQVDVYETTDLPESEQYSNDNEDETESIEKLHINASEAFNKFKGKSVATKGVDFSDKISGKPRTGYNAVYVDMLIIFGVWELPGEGEQETLIQKYQRLQCEIKELYDEVNALKENAKEEGEVKNAADILVQVEDIGKQLSILRIDECLGTDLVSTLTDPQGTRFKQLELQIEQFKNVGTVDKKPSDKGSGQTDKVPPSGTLKYEMIYLPERARMQETARIAQLEQRLARMEGVVGSGDDKLAKFTPNLKTQGVIEAIQQLAAKSALLDSTQVEVMEGRIATLCHRLDSVAQKKSALSADTERDQKIAEMYNIVQKTEPMAQVLPETIERMIALNAIHSRAAEFSKSLSQLEEVQSQITGSLESNKSVLKGIQESFASNLEAIRKNINHLEERLTKLKK</sequence>